<accession>A0AC61QS05</accession>
<protein>
    <submittedName>
        <fullName evidence="1">Streptopain</fullName>
    </submittedName>
</protein>
<comment type="caution">
    <text evidence="1">The sequence shown here is derived from an EMBL/GenBank/DDBJ whole genome shotgun (WGS) entry which is preliminary data.</text>
</comment>
<proteinExistence type="predicted"/>
<name>A0AC61QS05_9BACT</name>
<organism evidence="1 2">
    <name type="scientific">Palleniella muris</name>
    <dbReference type="NCBI Taxonomy" id="3038145"/>
    <lineage>
        <taxon>Bacteria</taxon>
        <taxon>Pseudomonadati</taxon>
        <taxon>Bacteroidota</taxon>
        <taxon>Bacteroidia</taxon>
        <taxon>Bacteroidales</taxon>
        <taxon>Prevotellaceae</taxon>
        <taxon>Palleniella</taxon>
    </lineage>
</organism>
<dbReference type="Proteomes" id="UP000308886">
    <property type="component" value="Unassembled WGS sequence"/>
</dbReference>
<sequence>MRKTYLLLSLLCTVTMVYAHERSIEEKLAAASTVVRSTQPAMAKANAAGQKLRIQHSSEMLTVIGNDNGFALIANDDMFNAVVGYSDNAFVLDENNSLSWFMYAAGESMKARIADGKPSYAPTAPDTERFKASIAPIVSTTWNQSKPYNDLCPKDTKGNGYPSGCVATALSQIMKHHRYPVHGYGRKSYSFSPSEGVGELLSAEFESTYYQWDSMLDNYISGQYSAEEGNAVATLMFHAGVAVEMNYTPSGSGAYSSEARNGLMKHFGYNKNISLLYRDYYSQKEWMNFIFNELSNERPVYYAGSDKQRGGHAFVIDGYDENGFVHVNWGWGADGGNGFYDIALLNPTGYSFSIGQDMLIGIALPDKDIRYEPQIVSDHTMSAAKITDALINVAVGQTVWNLSGDAWSGELGIILKGNGQEYVLAQKPVKTTPYLYNVLSNMEGALGGLLSLPSGLSDGEYRLFTASKGSPDKGWSLVRRKDGQTNSYLMDINNGKVTLNAANDDSWPSTGIKKISGSNAAGTYYDVYGRPAASSTRGIILHKQGNGIRKIVVR</sequence>
<evidence type="ECO:0000313" key="2">
    <source>
        <dbReference type="Proteomes" id="UP000308886"/>
    </source>
</evidence>
<gene>
    <name evidence="1" type="ORF">E5358_04000</name>
</gene>
<evidence type="ECO:0000313" key="1">
    <source>
        <dbReference type="EMBL" id="TGX83115.1"/>
    </source>
</evidence>
<keyword evidence="2" id="KW-1185">Reference proteome</keyword>
<reference evidence="1" key="1">
    <citation type="submission" date="2019-04" db="EMBL/GenBank/DDBJ databases">
        <title>Microbes associate with the intestines of laboratory mice.</title>
        <authorList>
            <person name="Navarre W."/>
            <person name="Wong E."/>
            <person name="Huang K."/>
            <person name="Tropini C."/>
            <person name="Ng K."/>
            <person name="Yu B."/>
        </authorList>
    </citation>
    <scope>NUCLEOTIDE SEQUENCE</scope>
    <source>
        <strain evidence="1">NM73_A23</strain>
    </source>
</reference>
<dbReference type="EMBL" id="SRZC01000005">
    <property type="protein sequence ID" value="TGX83115.1"/>
    <property type="molecule type" value="Genomic_DNA"/>
</dbReference>